<keyword evidence="1" id="KW-0812">Transmembrane</keyword>
<evidence type="ECO:0000256" key="1">
    <source>
        <dbReference type="SAM" id="Phobius"/>
    </source>
</evidence>
<comment type="caution">
    <text evidence="2">The sequence shown here is derived from an EMBL/GenBank/DDBJ whole genome shotgun (WGS) entry which is preliminary data.</text>
</comment>
<gene>
    <name evidence="2" type="ORF">S01H1_43475</name>
</gene>
<organism evidence="2">
    <name type="scientific">marine sediment metagenome</name>
    <dbReference type="NCBI Taxonomy" id="412755"/>
    <lineage>
        <taxon>unclassified sequences</taxon>
        <taxon>metagenomes</taxon>
        <taxon>ecological metagenomes</taxon>
    </lineage>
</organism>
<dbReference type="EMBL" id="BARS01027701">
    <property type="protein sequence ID" value="GAG00451.1"/>
    <property type="molecule type" value="Genomic_DNA"/>
</dbReference>
<feature type="non-terminal residue" evidence="2">
    <location>
        <position position="1"/>
    </location>
</feature>
<dbReference type="AlphaFoldDB" id="X0VIU7"/>
<keyword evidence="1" id="KW-0472">Membrane</keyword>
<feature type="transmembrane region" description="Helical" evidence="1">
    <location>
        <begin position="54"/>
        <end position="75"/>
    </location>
</feature>
<name>X0VIU7_9ZZZZ</name>
<reference evidence="2" key="1">
    <citation type="journal article" date="2014" name="Front. Microbiol.">
        <title>High frequency of phylogenetically diverse reductive dehalogenase-homologous genes in deep subseafloor sedimentary metagenomes.</title>
        <authorList>
            <person name="Kawai M."/>
            <person name="Futagami T."/>
            <person name="Toyoda A."/>
            <person name="Takaki Y."/>
            <person name="Nishi S."/>
            <person name="Hori S."/>
            <person name="Arai W."/>
            <person name="Tsubouchi T."/>
            <person name="Morono Y."/>
            <person name="Uchiyama I."/>
            <person name="Ito T."/>
            <person name="Fujiyama A."/>
            <person name="Inagaki F."/>
            <person name="Takami H."/>
        </authorList>
    </citation>
    <scope>NUCLEOTIDE SEQUENCE</scope>
    <source>
        <strain evidence="2">Expedition CK06-06</strain>
    </source>
</reference>
<accession>X0VIU7</accession>
<keyword evidence="1" id="KW-1133">Transmembrane helix</keyword>
<feature type="transmembrane region" description="Helical" evidence="1">
    <location>
        <begin position="82"/>
        <end position="102"/>
    </location>
</feature>
<protein>
    <submittedName>
        <fullName evidence="2">Uncharacterized protein</fullName>
    </submittedName>
</protein>
<evidence type="ECO:0000313" key="2">
    <source>
        <dbReference type="EMBL" id="GAG00451.1"/>
    </source>
</evidence>
<sequence>LLRQLITAKSRPREREIEIHDEARATEALTVERKRAATWARALLPIPLSSSQLAVARLLAGAIPAAIALGVFIIFREDKGSAMFAACAVYGALTVAVFQWIFPALFEKR</sequence>
<proteinExistence type="predicted"/>